<dbReference type="Gene3D" id="1.10.20.60">
    <property type="entry name" value="Glu-tRNAGln amidotransferase C subunit, N-terminal domain"/>
    <property type="match status" value="1"/>
</dbReference>
<reference evidence="3" key="1">
    <citation type="submission" date="2017-02" db="EMBL/GenBank/DDBJ databases">
        <authorList>
            <person name="Mornico D."/>
        </authorList>
    </citation>
    <scope>NUCLEOTIDE SEQUENCE [LARGE SCALE GENOMIC DNA]</scope>
</reference>
<keyword evidence="1 2" id="KW-0436">Ligase</keyword>
<dbReference type="GO" id="GO:0050567">
    <property type="term" value="F:glutaminyl-tRNA synthase (glutamine-hydrolyzing) activity"/>
    <property type="evidence" value="ECO:0007669"/>
    <property type="project" value="UniProtKB-UniRule"/>
</dbReference>
<accession>A0A1R4EEU5</accession>
<dbReference type="GO" id="GO:0006450">
    <property type="term" value="P:regulation of translational fidelity"/>
    <property type="evidence" value="ECO:0007669"/>
    <property type="project" value="InterPro"/>
</dbReference>
<keyword evidence="1" id="KW-0648">Protein biosynthesis</keyword>
<evidence type="ECO:0000256" key="1">
    <source>
        <dbReference type="HAMAP-Rule" id="MF_00122"/>
    </source>
</evidence>
<dbReference type="GO" id="GO:0006412">
    <property type="term" value="P:translation"/>
    <property type="evidence" value="ECO:0007669"/>
    <property type="project" value="UniProtKB-UniRule"/>
</dbReference>
<dbReference type="RefSeq" id="WP_208606916.1">
    <property type="nucleotide sequence ID" value="NZ_FUGD01000071.1"/>
</dbReference>
<dbReference type="STRING" id="1945520.A1019T_00992"/>
<sequence>MTTNSTPNPQSPNREDQICTTDILEVAKLSRLAVDEEAAQNFAEDIAKILDMMQTLSSVDTDNLAPLANVHEAAQELRADIPNADIDRELNQSVAPAVEQGLYLVPQVID</sequence>
<proteinExistence type="inferred from homology"/>
<comment type="function">
    <text evidence="1">Allows the formation of correctly charged Asn-tRNA(Asn) or Gln-tRNA(Gln) through the transamidation of misacylated Asp-tRNA(Asn) or Glu-tRNA(Gln) in organisms which lack either or both of asparaginyl-tRNA or glutaminyl-tRNA synthetases. The reaction takes place in the presence of glutamine and ATP through an activated phospho-Asp-tRNA(Asn) or phospho-Glu-tRNA(Gln).</text>
</comment>
<dbReference type="PANTHER" id="PTHR15004">
    <property type="entry name" value="GLUTAMYL-TRNA(GLN) AMIDOTRANSFERASE SUBUNIT C, MITOCHONDRIAL"/>
    <property type="match status" value="1"/>
</dbReference>
<dbReference type="EMBL" id="FUGD01000071">
    <property type="protein sequence ID" value="SJM37021.1"/>
    <property type="molecule type" value="Genomic_DNA"/>
</dbReference>
<comment type="subunit">
    <text evidence="1">Heterotrimer of A, B and C subunits.</text>
</comment>
<protein>
    <recommendedName>
        <fullName evidence="1">Aspartyl/glutamyl-tRNA(Asn/Gln) amidotransferase subunit C</fullName>
        <shortName evidence="1">Asp/Glu-ADT subunit C</shortName>
        <ecNumber evidence="1">6.3.5.-</ecNumber>
    </recommendedName>
</protein>
<comment type="catalytic activity">
    <reaction evidence="1">
        <text>L-glutamyl-tRNA(Gln) + L-glutamine + ATP + H2O = L-glutaminyl-tRNA(Gln) + L-glutamate + ADP + phosphate + H(+)</text>
        <dbReference type="Rhea" id="RHEA:17521"/>
        <dbReference type="Rhea" id="RHEA-COMP:9681"/>
        <dbReference type="Rhea" id="RHEA-COMP:9684"/>
        <dbReference type="ChEBI" id="CHEBI:15377"/>
        <dbReference type="ChEBI" id="CHEBI:15378"/>
        <dbReference type="ChEBI" id="CHEBI:29985"/>
        <dbReference type="ChEBI" id="CHEBI:30616"/>
        <dbReference type="ChEBI" id="CHEBI:43474"/>
        <dbReference type="ChEBI" id="CHEBI:58359"/>
        <dbReference type="ChEBI" id="CHEBI:78520"/>
        <dbReference type="ChEBI" id="CHEBI:78521"/>
        <dbReference type="ChEBI" id="CHEBI:456216"/>
    </reaction>
</comment>
<dbReference type="NCBIfam" id="TIGR00135">
    <property type="entry name" value="gatC"/>
    <property type="match status" value="1"/>
</dbReference>
<dbReference type="GO" id="GO:0005524">
    <property type="term" value="F:ATP binding"/>
    <property type="evidence" value="ECO:0007669"/>
    <property type="project" value="UniProtKB-KW"/>
</dbReference>
<organism evidence="2 3">
    <name type="scientific">Psychrobacter pasteurii</name>
    <dbReference type="NCBI Taxonomy" id="1945520"/>
    <lineage>
        <taxon>Bacteria</taxon>
        <taxon>Pseudomonadati</taxon>
        <taxon>Pseudomonadota</taxon>
        <taxon>Gammaproteobacteria</taxon>
        <taxon>Moraxellales</taxon>
        <taxon>Moraxellaceae</taxon>
        <taxon>Psychrobacter</taxon>
    </lineage>
</organism>
<name>A0A1R4EEU5_9GAMM</name>
<keyword evidence="1" id="KW-0547">Nucleotide-binding</keyword>
<evidence type="ECO:0000313" key="3">
    <source>
        <dbReference type="Proteomes" id="UP000188169"/>
    </source>
</evidence>
<dbReference type="InterPro" id="IPR036113">
    <property type="entry name" value="Asp/Glu-ADT_sf_sub_c"/>
</dbReference>
<gene>
    <name evidence="1 2" type="primary">gatC</name>
    <name evidence="2" type="ORF">A1019T_00992</name>
</gene>
<dbReference type="GO" id="GO:0050566">
    <property type="term" value="F:asparaginyl-tRNA synthase (glutamine-hydrolyzing) activity"/>
    <property type="evidence" value="ECO:0007669"/>
    <property type="project" value="RHEA"/>
</dbReference>
<dbReference type="GO" id="GO:0070681">
    <property type="term" value="P:glutaminyl-tRNAGln biosynthesis via transamidation"/>
    <property type="evidence" value="ECO:0007669"/>
    <property type="project" value="TreeGrafter"/>
</dbReference>
<dbReference type="PANTHER" id="PTHR15004:SF0">
    <property type="entry name" value="GLUTAMYL-TRNA(GLN) AMIDOTRANSFERASE SUBUNIT C, MITOCHONDRIAL"/>
    <property type="match status" value="1"/>
</dbReference>
<dbReference type="GO" id="GO:0016740">
    <property type="term" value="F:transferase activity"/>
    <property type="evidence" value="ECO:0007669"/>
    <property type="project" value="UniProtKB-KW"/>
</dbReference>
<comment type="catalytic activity">
    <reaction evidence="1">
        <text>L-aspartyl-tRNA(Asn) + L-glutamine + ATP + H2O = L-asparaginyl-tRNA(Asn) + L-glutamate + ADP + phosphate + 2 H(+)</text>
        <dbReference type="Rhea" id="RHEA:14513"/>
        <dbReference type="Rhea" id="RHEA-COMP:9674"/>
        <dbReference type="Rhea" id="RHEA-COMP:9677"/>
        <dbReference type="ChEBI" id="CHEBI:15377"/>
        <dbReference type="ChEBI" id="CHEBI:15378"/>
        <dbReference type="ChEBI" id="CHEBI:29985"/>
        <dbReference type="ChEBI" id="CHEBI:30616"/>
        <dbReference type="ChEBI" id="CHEBI:43474"/>
        <dbReference type="ChEBI" id="CHEBI:58359"/>
        <dbReference type="ChEBI" id="CHEBI:78515"/>
        <dbReference type="ChEBI" id="CHEBI:78516"/>
        <dbReference type="ChEBI" id="CHEBI:456216"/>
    </reaction>
</comment>
<dbReference type="EC" id="6.3.5.-" evidence="1"/>
<keyword evidence="2" id="KW-0808">Transferase</keyword>
<keyword evidence="1" id="KW-0067">ATP-binding</keyword>
<dbReference type="InterPro" id="IPR003837">
    <property type="entry name" value="GatC"/>
</dbReference>
<dbReference type="Proteomes" id="UP000188169">
    <property type="component" value="Unassembled WGS sequence"/>
</dbReference>
<dbReference type="AlphaFoldDB" id="A0A1R4EEU5"/>
<dbReference type="SUPFAM" id="SSF141000">
    <property type="entry name" value="Glu-tRNAGln amidotransferase C subunit"/>
    <property type="match status" value="1"/>
</dbReference>
<comment type="similarity">
    <text evidence="1">Belongs to the GatC family.</text>
</comment>
<dbReference type="Pfam" id="PF02686">
    <property type="entry name" value="GatC"/>
    <property type="match status" value="1"/>
</dbReference>
<dbReference type="HAMAP" id="MF_00122">
    <property type="entry name" value="GatC"/>
    <property type="match status" value="1"/>
</dbReference>
<evidence type="ECO:0000313" key="2">
    <source>
        <dbReference type="EMBL" id="SJM37021.1"/>
    </source>
</evidence>
<keyword evidence="3" id="KW-1185">Reference proteome</keyword>